<organism evidence="12 13">
    <name type="scientific">Pocillopora meandrina</name>
    <dbReference type="NCBI Taxonomy" id="46732"/>
    <lineage>
        <taxon>Eukaryota</taxon>
        <taxon>Metazoa</taxon>
        <taxon>Cnidaria</taxon>
        <taxon>Anthozoa</taxon>
        <taxon>Hexacorallia</taxon>
        <taxon>Scleractinia</taxon>
        <taxon>Astrocoeniina</taxon>
        <taxon>Pocilloporidae</taxon>
        <taxon>Pocillopora</taxon>
    </lineage>
</organism>
<sequence length="488" mass="54727">MIILQRVVSSFLLLVPIIAASDFGGFGPDDPQTRFEFGAVTAHRDSKLENETDISPIGLKDIVIVIRSQHNTFHVKKAKALRQTLNEQAEALGEKDHLELKMMHEDWAPHGAWTILPAINSLVEDYGDNKRWIFFCEDETTINLSGLVQVLNKYDARQEMFLGHAIQDEQPAIIHHFAFHQDPSQFSFPDFSAGWALSVPLLNRQVRTPSTDPPRSDFTIDVQHEVAMFIRDEGRGTLLTDVPEFCTSEPRDNQECVTSLKTEGPNCGEPLSSDSIFFAVKTTKKYHKDRVPIVQKTVGKHAKHIVYYSETEDLSIPTENIGVPNTERGHCAKLEAIIKRSVADPRAADKPWLVILDDDTIMSVPRLQKLLACYDPKEPTLLGERYGYGLTGGFGYEYITGGGSMILSRSGIEALLSSGCSCWEPDSPDDMWLGNCFRRLGVPLTHSSAFHQAKPNEYVPSLLAHQTPVSFHKHHDLDPLSVYEEYLS</sequence>
<keyword evidence="6" id="KW-0735">Signal-anchor</keyword>
<evidence type="ECO:0000256" key="3">
    <source>
        <dbReference type="ARBA" id="ARBA00022676"/>
    </source>
</evidence>
<evidence type="ECO:0000256" key="7">
    <source>
        <dbReference type="ARBA" id="ARBA00022989"/>
    </source>
</evidence>
<dbReference type="GO" id="GO:0012505">
    <property type="term" value="C:endomembrane system"/>
    <property type="evidence" value="ECO:0007669"/>
    <property type="project" value="UniProtKB-SubCell"/>
</dbReference>
<keyword evidence="10" id="KW-0732">Signal</keyword>
<comment type="caution">
    <text evidence="12">The sequence shown here is derived from an EMBL/GenBank/DDBJ whole genome shotgun (WGS) entry which is preliminary data.</text>
</comment>
<dbReference type="SUPFAM" id="SSF53448">
    <property type="entry name" value="Nucleotide-diphospho-sugar transferases"/>
    <property type="match status" value="1"/>
</dbReference>
<evidence type="ECO:0000256" key="5">
    <source>
        <dbReference type="ARBA" id="ARBA00022692"/>
    </source>
</evidence>
<gene>
    <name evidence="12" type="ORF">PMEA_00003865</name>
</gene>
<keyword evidence="5" id="KW-0812">Transmembrane</keyword>
<keyword evidence="3" id="KW-0328">Glycosyltransferase</keyword>
<proteinExistence type="inferred from homology"/>
<dbReference type="Proteomes" id="UP001159428">
    <property type="component" value="Unassembled WGS sequence"/>
</dbReference>
<comment type="subcellular location">
    <subcellularLocation>
        <location evidence="9">Endomembrane system</location>
        <topology evidence="9">Single-pass membrane protein</topology>
    </subcellularLocation>
    <subcellularLocation>
        <location evidence="1">Membrane</location>
        <topology evidence="1">Single-pass type II membrane protein</topology>
    </subcellularLocation>
</comment>
<keyword evidence="4" id="KW-0808">Transferase</keyword>
<dbReference type="FunFam" id="3.90.550.50:FF:000008">
    <property type="entry name" value="Beta-1,3-glucosyltransferase"/>
    <property type="match status" value="1"/>
</dbReference>
<protein>
    <recommendedName>
        <fullName evidence="11">Fringe-like glycosyltransferase domain-containing protein</fullName>
    </recommendedName>
</protein>
<evidence type="ECO:0000313" key="12">
    <source>
        <dbReference type="EMBL" id="CAH3110894.1"/>
    </source>
</evidence>
<feature type="chain" id="PRO_5044021119" description="Fringe-like glycosyltransferase domain-containing protein" evidence="10">
    <location>
        <begin position="21"/>
        <end position="488"/>
    </location>
</feature>
<dbReference type="FunFam" id="3.90.550.50:FF:000070">
    <property type="entry name" value="Beta-1,3-glucosyltransferase-like Protein"/>
    <property type="match status" value="1"/>
</dbReference>
<dbReference type="InterPro" id="IPR003378">
    <property type="entry name" value="Fringe-like_glycosylTrfase"/>
</dbReference>
<dbReference type="Pfam" id="PF02434">
    <property type="entry name" value="Fringe"/>
    <property type="match status" value="2"/>
</dbReference>
<feature type="signal peptide" evidence="10">
    <location>
        <begin position="1"/>
        <end position="20"/>
    </location>
</feature>
<evidence type="ECO:0000259" key="11">
    <source>
        <dbReference type="Pfam" id="PF02434"/>
    </source>
</evidence>
<feature type="domain" description="Fringe-like glycosyltransferase" evidence="11">
    <location>
        <begin position="126"/>
        <end position="205"/>
    </location>
</feature>
<evidence type="ECO:0000256" key="9">
    <source>
        <dbReference type="ARBA" id="ARBA00037847"/>
    </source>
</evidence>
<evidence type="ECO:0000313" key="13">
    <source>
        <dbReference type="Proteomes" id="UP001159428"/>
    </source>
</evidence>
<feature type="domain" description="Fringe-like glycosyltransferase" evidence="11">
    <location>
        <begin position="270"/>
        <end position="475"/>
    </location>
</feature>
<evidence type="ECO:0000256" key="2">
    <source>
        <dbReference type="ARBA" id="ARBA00008661"/>
    </source>
</evidence>
<evidence type="ECO:0000256" key="10">
    <source>
        <dbReference type="SAM" id="SignalP"/>
    </source>
</evidence>
<dbReference type="AlphaFoldDB" id="A0AAU9WEF0"/>
<evidence type="ECO:0000256" key="8">
    <source>
        <dbReference type="ARBA" id="ARBA00023136"/>
    </source>
</evidence>
<dbReference type="GO" id="GO:0016020">
    <property type="term" value="C:membrane"/>
    <property type="evidence" value="ECO:0007669"/>
    <property type="project" value="UniProtKB-SubCell"/>
</dbReference>
<evidence type="ECO:0000256" key="6">
    <source>
        <dbReference type="ARBA" id="ARBA00022968"/>
    </source>
</evidence>
<comment type="similarity">
    <text evidence="2">Belongs to the glycosyltransferase 31 family.</text>
</comment>
<reference evidence="12 13" key="1">
    <citation type="submission" date="2022-05" db="EMBL/GenBank/DDBJ databases">
        <authorList>
            <consortium name="Genoscope - CEA"/>
            <person name="William W."/>
        </authorList>
    </citation>
    <scope>NUCLEOTIDE SEQUENCE [LARGE SCALE GENOMIC DNA]</scope>
</reference>
<keyword evidence="7" id="KW-1133">Transmembrane helix</keyword>
<dbReference type="EMBL" id="CALNXJ010000012">
    <property type="protein sequence ID" value="CAH3110894.1"/>
    <property type="molecule type" value="Genomic_DNA"/>
</dbReference>
<evidence type="ECO:0000256" key="1">
    <source>
        <dbReference type="ARBA" id="ARBA00004606"/>
    </source>
</evidence>
<dbReference type="GO" id="GO:0016757">
    <property type="term" value="F:glycosyltransferase activity"/>
    <property type="evidence" value="ECO:0007669"/>
    <property type="project" value="UniProtKB-KW"/>
</dbReference>
<keyword evidence="13" id="KW-1185">Reference proteome</keyword>
<dbReference type="PANTHER" id="PTHR10811">
    <property type="entry name" value="FRINGE-RELATED"/>
    <property type="match status" value="1"/>
</dbReference>
<evidence type="ECO:0000256" key="4">
    <source>
        <dbReference type="ARBA" id="ARBA00022679"/>
    </source>
</evidence>
<dbReference type="InterPro" id="IPR029044">
    <property type="entry name" value="Nucleotide-diphossugar_trans"/>
</dbReference>
<accession>A0AAU9WEF0</accession>
<name>A0AAU9WEF0_9CNID</name>
<dbReference type="Gene3D" id="3.90.550.50">
    <property type="match status" value="2"/>
</dbReference>
<keyword evidence="8" id="KW-0472">Membrane</keyword>